<feature type="region of interest" description="Disordered" evidence="5">
    <location>
        <begin position="759"/>
        <end position="780"/>
    </location>
</feature>
<keyword evidence="3 6" id="KW-1133">Transmembrane helix</keyword>
<keyword evidence="10" id="KW-1185">Reference proteome</keyword>
<evidence type="ECO:0000256" key="4">
    <source>
        <dbReference type="ARBA" id="ARBA00023136"/>
    </source>
</evidence>
<evidence type="ECO:0000256" key="6">
    <source>
        <dbReference type="SAM" id="Phobius"/>
    </source>
</evidence>
<dbReference type="PANTHER" id="PTHR21041:SF9">
    <property type="entry name" value="DENDRITIC CELL-SPECIFIC TRANSMEMBRANE PROTEIN-LIKE DOMAIN-CONTAINING PROTEIN"/>
    <property type="match status" value="1"/>
</dbReference>
<feature type="domain" description="E3 ubiquitin-protein ligase DCST1-like C-terminal" evidence="8">
    <location>
        <begin position="666"/>
        <end position="713"/>
    </location>
</feature>
<dbReference type="Pfam" id="PF07782">
    <property type="entry name" value="DC_STAMP"/>
    <property type="match status" value="1"/>
</dbReference>
<reference evidence="9 10" key="1">
    <citation type="submission" date="2021-06" db="EMBL/GenBank/DDBJ databases">
        <title>A haploid diamondback moth (Plutella xylostella L.) genome assembly resolves 31 chromosomes and identifies a diamide resistance mutation.</title>
        <authorList>
            <person name="Ward C.M."/>
            <person name="Perry K.D."/>
            <person name="Baker G."/>
            <person name="Powis K."/>
            <person name="Heckel D.G."/>
            <person name="Baxter S.W."/>
        </authorList>
    </citation>
    <scope>NUCLEOTIDE SEQUENCE [LARGE SCALE GENOMIC DNA]</scope>
    <source>
        <strain evidence="9 10">LV</strain>
        <tissue evidence="9">Single pupa</tissue>
    </source>
</reference>
<dbReference type="InterPro" id="IPR012858">
    <property type="entry name" value="DC_STAMP-like"/>
</dbReference>
<feature type="transmembrane region" description="Helical" evidence="6">
    <location>
        <begin position="469"/>
        <end position="490"/>
    </location>
</feature>
<evidence type="ECO:0000256" key="1">
    <source>
        <dbReference type="ARBA" id="ARBA00004141"/>
    </source>
</evidence>
<dbReference type="EMBL" id="JAHIBW010000026">
    <property type="protein sequence ID" value="KAG7297299.1"/>
    <property type="molecule type" value="Genomic_DNA"/>
</dbReference>
<accession>A0ABQ7PWE0</accession>
<feature type="transmembrane region" description="Helical" evidence="6">
    <location>
        <begin position="384"/>
        <end position="404"/>
    </location>
</feature>
<feature type="transmembrane region" description="Helical" evidence="6">
    <location>
        <begin position="158"/>
        <end position="177"/>
    </location>
</feature>
<feature type="transmembrane region" description="Helical" evidence="6">
    <location>
        <begin position="86"/>
        <end position="110"/>
    </location>
</feature>
<keyword evidence="4 6" id="KW-0472">Membrane</keyword>
<dbReference type="InterPro" id="IPR051856">
    <property type="entry name" value="CSR-E3_Ligase_Protein"/>
</dbReference>
<organism evidence="9 10">
    <name type="scientific">Plutella xylostella</name>
    <name type="common">Diamondback moth</name>
    <name type="synonym">Plutella maculipennis</name>
    <dbReference type="NCBI Taxonomy" id="51655"/>
    <lineage>
        <taxon>Eukaryota</taxon>
        <taxon>Metazoa</taxon>
        <taxon>Ecdysozoa</taxon>
        <taxon>Arthropoda</taxon>
        <taxon>Hexapoda</taxon>
        <taxon>Insecta</taxon>
        <taxon>Pterygota</taxon>
        <taxon>Neoptera</taxon>
        <taxon>Endopterygota</taxon>
        <taxon>Lepidoptera</taxon>
        <taxon>Glossata</taxon>
        <taxon>Ditrysia</taxon>
        <taxon>Yponomeutoidea</taxon>
        <taxon>Plutellidae</taxon>
        <taxon>Plutella</taxon>
    </lineage>
</organism>
<dbReference type="PANTHER" id="PTHR21041">
    <property type="entry name" value="DENDRITIC CELL-SPECIFIC TRANSMEMBRANE PROTEIN"/>
    <property type="match status" value="1"/>
</dbReference>
<name>A0ABQ7PWE0_PLUXY</name>
<evidence type="ECO:0000256" key="2">
    <source>
        <dbReference type="ARBA" id="ARBA00022692"/>
    </source>
</evidence>
<evidence type="ECO:0000313" key="9">
    <source>
        <dbReference type="EMBL" id="KAG7297299.1"/>
    </source>
</evidence>
<protein>
    <recommendedName>
        <fullName evidence="11">Dendritic cell-specific transmembrane protein-like domain-containing protein</fullName>
    </recommendedName>
</protein>
<dbReference type="InterPro" id="IPR058842">
    <property type="entry name" value="DCST1_C"/>
</dbReference>
<dbReference type="Pfam" id="PF26039">
    <property type="entry name" value="Dcst2"/>
    <property type="match status" value="1"/>
</dbReference>
<evidence type="ECO:0000259" key="8">
    <source>
        <dbReference type="Pfam" id="PF26037"/>
    </source>
</evidence>
<evidence type="ECO:0000256" key="3">
    <source>
        <dbReference type="ARBA" id="ARBA00022989"/>
    </source>
</evidence>
<feature type="transmembrane region" description="Helical" evidence="6">
    <location>
        <begin position="565"/>
        <end position="586"/>
    </location>
</feature>
<proteinExistence type="predicted"/>
<evidence type="ECO:0008006" key="11">
    <source>
        <dbReference type="Google" id="ProtNLM"/>
    </source>
</evidence>
<evidence type="ECO:0000313" key="10">
    <source>
        <dbReference type="Proteomes" id="UP000823941"/>
    </source>
</evidence>
<dbReference type="Proteomes" id="UP000823941">
    <property type="component" value="Chromosome 26"/>
</dbReference>
<feature type="domain" description="Dendritic cell-specific transmembrane protein-like" evidence="7">
    <location>
        <begin position="419"/>
        <end position="609"/>
    </location>
</feature>
<evidence type="ECO:0000256" key="5">
    <source>
        <dbReference type="SAM" id="MobiDB-lite"/>
    </source>
</evidence>
<comment type="caution">
    <text evidence="9">The sequence shown here is derived from an EMBL/GenBank/DDBJ whole genome shotgun (WGS) entry which is preliminary data.</text>
</comment>
<sequence length="837" mass="96411">MAHFAMLWKARNLERYRRKYEKEKMISITLAKTVAPRKSLFQRIETCFQYNVKRQMKQAYNKLFPEGSSFSEFLIYLRTDQTFPNFVLKSVLGFVGGIVLTYLCFMFFVFQLAISLMHATIMSSIIGVLLTLGLAFSYRVRCLVFLLIPQLFSRVGRYTLTCYALVLILTGPATNTLKNSEVLSESMACTQEQLKTSVNQISESMKKPFNSMKDTIKVIIERVKHVTFNMKETLLKVHRLAMCTVRSLQSSFFWLDTVVQECNKKLGTPYDRCMNALEMGVLNCKKKFGSSADAHLCSITYVVKPVCGTFKPLKAICVFVDFFKGTIVATVQKKLQSFANHVKTMLFVSVSMHHSYSYSCNFSRSASQVAAGIVTEIRGRADPLLTWLSWSSCVTSLFLLLIIFRAKYYQHMYEVRSRFDNRYITKDLRELDLKRAKQDRETVLPLNRREKAKYVTTTSFRLVASEKLYLTRSVVFMTITTFKLLIHIVADYSLYWVLTTIRYHGRFQTPINPGQTEGGIQIIGKGPVAGIMRAIVDAISIPIATPGPSPVSCLPNPYPPDLQRYAQIGVLIFLIWFFALFEPYGLRLRHIIMGLYRPERAKQRAVWLHNHILEARCSFIKYARRKLHREYKYYSERRFTIRSRLECMLPYPWLLHLLGIKRKYPQCLLCDTTEYQNEPDTYLTICDHAGCPGVYCAICYNAIGRLCTICLTPADYGDLSDVSFEKGSSDENSCSDQDSDHESELPHCSRKCAARHSPVEADDSCSSSPTPKHSKTKRRKFKYCSKKGHTNKAIDEIELLRFDRAASNRALRKDYYFYISETAGKKTDKVKFNKFYK</sequence>
<feature type="transmembrane region" description="Helical" evidence="6">
    <location>
        <begin position="116"/>
        <end position="138"/>
    </location>
</feature>
<evidence type="ECO:0000259" key="7">
    <source>
        <dbReference type="Pfam" id="PF07782"/>
    </source>
</evidence>
<dbReference type="Pfam" id="PF26037">
    <property type="entry name" value="zf-RING_DCST1_C"/>
    <property type="match status" value="1"/>
</dbReference>
<gene>
    <name evidence="9" type="ORF">JYU34_019258</name>
</gene>
<comment type="subcellular location">
    <subcellularLocation>
        <location evidence="1">Membrane</location>
        <topology evidence="1">Multi-pass membrane protein</topology>
    </subcellularLocation>
</comment>
<keyword evidence="2 6" id="KW-0812">Transmembrane</keyword>